<protein>
    <submittedName>
        <fullName evidence="2">Uncharacterized protein</fullName>
    </submittedName>
</protein>
<proteinExistence type="predicted"/>
<comment type="caution">
    <text evidence="2">The sequence shown here is derived from an EMBL/GenBank/DDBJ whole genome shotgun (WGS) entry which is preliminary data.</text>
</comment>
<evidence type="ECO:0000313" key="3">
    <source>
        <dbReference type="Proteomes" id="UP001266305"/>
    </source>
</evidence>
<reference evidence="2 3" key="1">
    <citation type="submission" date="2023-05" db="EMBL/GenBank/DDBJ databases">
        <title>B98-5 Cell Line De Novo Hybrid Assembly: An Optical Mapping Approach.</title>
        <authorList>
            <person name="Kananen K."/>
            <person name="Auerbach J.A."/>
            <person name="Kautto E."/>
            <person name="Blachly J.S."/>
        </authorList>
    </citation>
    <scope>NUCLEOTIDE SEQUENCE [LARGE SCALE GENOMIC DNA]</scope>
    <source>
        <strain evidence="2">B95-8</strain>
        <tissue evidence="2">Cell line</tissue>
    </source>
</reference>
<dbReference type="EMBL" id="JASSZA010000020">
    <property type="protein sequence ID" value="KAK2085913.1"/>
    <property type="molecule type" value="Genomic_DNA"/>
</dbReference>
<sequence length="83" mass="9170">MVWDAWFGAISEVCHRGTVWTSLQVQCQRDTDRHQLPLPCCASHLIETLLGPPGAGNTVAWPSSQGRPPRNVHRLGRGSSLRI</sequence>
<organism evidence="2 3">
    <name type="scientific">Saguinus oedipus</name>
    <name type="common">Cotton-top tamarin</name>
    <name type="synonym">Oedipomidas oedipus</name>
    <dbReference type="NCBI Taxonomy" id="9490"/>
    <lineage>
        <taxon>Eukaryota</taxon>
        <taxon>Metazoa</taxon>
        <taxon>Chordata</taxon>
        <taxon>Craniata</taxon>
        <taxon>Vertebrata</taxon>
        <taxon>Euteleostomi</taxon>
        <taxon>Mammalia</taxon>
        <taxon>Eutheria</taxon>
        <taxon>Euarchontoglires</taxon>
        <taxon>Primates</taxon>
        <taxon>Haplorrhini</taxon>
        <taxon>Platyrrhini</taxon>
        <taxon>Cebidae</taxon>
        <taxon>Callitrichinae</taxon>
        <taxon>Saguinus</taxon>
    </lineage>
</organism>
<keyword evidence="3" id="KW-1185">Reference proteome</keyword>
<name>A0ABQ9TNB2_SAGOE</name>
<accession>A0ABQ9TNB2</accession>
<dbReference type="Proteomes" id="UP001266305">
    <property type="component" value="Unassembled WGS sequence"/>
</dbReference>
<evidence type="ECO:0000256" key="1">
    <source>
        <dbReference type="SAM" id="MobiDB-lite"/>
    </source>
</evidence>
<gene>
    <name evidence="2" type="ORF">P7K49_035338</name>
</gene>
<evidence type="ECO:0000313" key="2">
    <source>
        <dbReference type="EMBL" id="KAK2085913.1"/>
    </source>
</evidence>
<feature type="region of interest" description="Disordered" evidence="1">
    <location>
        <begin position="56"/>
        <end position="83"/>
    </location>
</feature>